<keyword evidence="2" id="KW-0812">Transmembrane</keyword>
<sequence length="449" mass="51505">MGIVMVFVNRAEEKEKSRFETIRPQTFLGLLIFSVIILLVFFFFHLTIFFNSEFKQEENLVHLQFLSFALILFLSYLSYYSSHYFYDRKKQEETNSILLHGTFDIIFWLNEEGSLLAKNDQAKKWMKGLKSSGSSILSLLDPEVAESILEKLQEGLAEEEIIKWESQIDYGGVVFFYEIYLHRSHGQIFLSLKNITDRKKAEIALLDSYKTIAEDLEIARETQKIIMSSPLPKKEFVHVESFYKPYMSVSGDIIGSYSKDKDSYHFIFGDVTGHGTASGMISCAVALAFQTTVREELSPAAGLQSLHKILKSITHAHLLSAVYLSISKSDKRLKYSYAGHHSCYVIRNGQFIELEGKGHPLLSIIEPETFDYEFILEKGDRLFLFSDGLFEILDRSGNILGQKAFIQYVSPLANLRSDLFLNKVWEKILIELNGKQLDDMSMLLLEISE</sequence>
<dbReference type="PANTHER" id="PTHR43156:SF2">
    <property type="entry name" value="STAGE II SPORULATION PROTEIN E"/>
    <property type="match status" value="1"/>
</dbReference>
<dbReference type="SMART" id="SM00331">
    <property type="entry name" value="PP2C_SIG"/>
    <property type="match status" value="1"/>
</dbReference>
<evidence type="ECO:0000256" key="1">
    <source>
        <dbReference type="ARBA" id="ARBA00022801"/>
    </source>
</evidence>
<dbReference type="InterPro" id="IPR036457">
    <property type="entry name" value="PPM-type-like_dom_sf"/>
</dbReference>
<dbReference type="InterPro" id="IPR052016">
    <property type="entry name" value="Bact_Sigma-Reg"/>
</dbReference>
<dbReference type="Pfam" id="PF07228">
    <property type="entry name" value="SpoIIE"/>
    <property type="match status" value="1"/>
</dbReference>
<dbReference type="SUPFAM" id="SSF81606">
    <property type="entry name" value="PP2C-like"/>
    <property type="match status" value="1"/>
</dbReference>
<protein>
    <submittedName>
        <fullName evidence="4">Serine/threonine-protein phosphatase</fullName>
    </submittedName>
</protein>
<name>A0A4R9M0Z3_9LEPT</name>
<feature type="transmembrane region" description="Helical" evidence="2">
    <location>
        <begin position="60"/>
        <end position="80"/>
    </location>
</feature>
<evidence type="ECO:0000313" key="4">
    <source>
        <dbReference type="EMBL" id="TGN20404.1"/>
    </source>
</evidence>
<dbReference type="AlphaFoldDB" id="A0A4R9M0Z3"/>
<evidence type="ECO:0000259" key="3">
    <source>
        <dbReference type="SMART" id="SM00331"/>
    </source>
</evidence>
<keyword evidence="2" id="KW-0472">Membrane</keyword>
<accession>A0A4R9M0Z3</accession>
<dbReference type="Gene3D" id="3.60.40.10">
    <property type="entry name" value="PPM-type phosphatase domain"/>
    <property type="match status" value="1"/>
</dbReference>
<comment type="caution">
    <text evidence="4">The sequence shown here is derived from an EMBL/GenBank/DDBJ whole genome shotgun (WGS) entry which is preliminary data.</text>
</comment>
<keyword evidence="5" id="KW-1185">Reference proteome</keyword>
<dbReference type="EMBL" id="RQHW01000013">
    <property type="protein sequence ID" value="TGN20404.1"/>
    <property type="molecule type" value="Genomic_DNA"/>
</dbReference>
<dbReference type="OrthoDB" id="305353at2"/>
<dbReference type="InterPro" id="IPR001932">
    <property type="entry name" value="PPM-type_phosphatase-like_dom"/>
</dbReference>
<dbReference type="Proteomes" id="UP000298058">
    <property type="component" value="Unassembled WGS sequence"/>
</dbReference>
<keyword evidence="1" id="KW-0378">Hydrolase</keyword>
<reference evidence="4" key="1">
    <citation type="journal article" date="2019" name="PLoS Negl. Trop. Dis.">
        <title>Revisiting the worldwide diversity of Leptospira species in the environment.</title>
        <authorList>
            <person name="Vincent A.T."/>
            <person name="Schiettekatte O."/>
            <person name="Bourhy P."/>
            <person name="Veyrier F.J."/>
            <person name="Picardeau M."/>
        </authorList>
    </citation>
    <scope>NUCLEOTIDE SEQUENCE [LARGE SCALE GENOMIC DNA]</scope>
    <source>
        <strain evidence="4">201300427</strain>
    </source>
</reference>
<organism evidence="4 5">
    <name type="scientific">Leptospira idonii</name>
    <dbReference type="NCBI Taxonomy" id="1193500"/>
    <lineage>
        <taxon>Bacteria</taxon>
        <taxon>Pseudomonadati</taxon>
        <taxon>Spirochaetota</taxon>
        <taxon>Spirochaetia</taxon>
        <taxon>Leptospirales</taxon>
        <taxon>Leptospiraceae</taxon>
        <taxon>Leptospira</taxon>
    </lineage>
</organism>
<proteinExistence type="predicted"/>
<gene>
    <name evidence="4" type="ORF">EHS15_04115</name>
</gene>
<feature type="transmembrane region" description="Helical" evidence="2">
    <location>
        <begin position="26"/>
        <end position="48"/>
    </location>
</feature>
<evidence type="ECO:0000313" key="5">
    <source>
        <dbReference type="Proteomes" id="UP000298058"/>
    </source>
</evidence>
<evidence type="ECO:0000256" key="2">
    <source>
        <dbReference type="SAM" id="Phobius"/>
    </source>
</evidence>
<keyword evidence="2" id="KW-1133">Transmembrane helix</keyword>
<dbReference type="GO" id="GO:0016791">
    <property type="term" value="F:phosphatase activity"/>
    <property type="evidence" value="ECO:0007669"/>
    <property type="project" value="TreeGrafter"/>
</dbReference>
<dbReference type="PANTHER" id="PTHR43156">
    <property type="entry name" value="STAGE II SPORULATION PROTEIN E-RELATED"/>
    <property type="match status" value="1"/>
</dbReference>
<feature type="domain" description="PPM-type phosphatase" evidence="3">
    <location>
        <begin position="237"/>
        <end position="447"/>
    </location>
</feature>